<dbReference type="InterPro" id="IPR020449">
    <property type="entry name" value="Tscrpt_reg_AraC-type_HTH"/>
</dbReference>
<dbReference type="PROSITE" id="PS01124">
    <property type="entry name" value="HTH_ARAC_FAMILY_2"/>
    <property type="match status" value="1"/>
</dbReference>
<dbReference type="PRINTS" id="PR00032">
    <property type="entry name" value="HTHARAC"/>
</dbReference>
<dbReference type="PROSITE" id="PS00041">
    <property type="entry name" value="HTH_ARAC_FAMILY_1"/>
    <property type="match status" value="1"/>
</dbReference>
<keyword evidence="2" id="KW-0238">DNA-binding</keyword>
<comment type="caution">
    <text evidence="5">The sequence shown here is derived from an EMBL/GenBank/DDBJ whole genome shotgun (WGS) entry which is preliminary data.</text>
</comment>
<dbReference type="InterPro" id="IPR009057">
    <property type="entry name" value="Homeodomain-like_sf"/>
</dbReference>
<protein>
    <submittedName>
        <fullName evidence="5">Transcriptional regulator</fullName>
    </submittedName>
</protein>
<gene>
    <name evidence="5" type="ORF">GCM10017566_04470</name>
</gene>
<feature type="domain" description="HTH araC/xylS-type" evidence="4">
    <location>
        <begin position="230"/>
        <end position="329"/>
    </location>
</feature>
<dbReference type="EMBL" id="BNAV01000001">
    <property type="protein sequence ID" value="GHF34871.1"/>
    <property type="molecule type" value="Genomic_DNA"/>
</dbReference>
<dbReference type="SUPFAM" id="SSF46689">
    <property type="entry name" value="Homeodomain-like"/>
    <property type="match status" value="2"/>
</dbReference>
<reference evidence="5" key="2">
    <citation type="submission" date="2020-09" db="EMBL/GenBank/DDBJ databases">
        <authorList>
            <person name="Sun Q."/>
            <person name="Zhou Y."/>
        </authorList>
    </citation>
    <scope>NUCLEOTIDE SEQUENCE</scope>
    <source>
        <strain evidence="5">CGMCC 4.7679</strain>
    </source>
</reference>
<dbReference type="PANTHER" id="PTHR46796">
    <property type="entry name" value="HTH-TYPE TRANSCRIPTIONAL ACTIVATOR RHAS-RELATED"/>
    <property type="match status" value="1"/>
</dbReference>
<dbReference type="InterPro" id="IPR018060">
    <property type="entry name" value="HTH_AraC"/>
</dbReference>
<evidence type="ECO:0000256" key="1">
    <source>
        <dbReference type="ARBA" id="ARBA00023015"/>
    </source>
</evidence>
<dbReference type="InterPro" id="IPR018062">
    <property type="entry name" value="HTH_AraC-typ_CS"/>
</dbReference>
<sequence length="336" mass="37089">MIPVLDNALVPALPASYAVFRGADYEHSRAHTSRVLTPYKRVTEVQGLESDLDVAVVGPVSLVHGQHRGGEVHIQLTDPLSYYDVNLALAGTNFLECEGERLRLGRRTGAVISPRMRARMHLSERYRQMHVRIETAALQRNLERMLGRPVNRTVRFQVRMDLTAPAVVSWVRLVGLLVQDLHSPTGLSRGDGAESWADFLISGLLRAQPHNYSSALAGPDVSPAVPPRIKRVVDLIETQPASDLSLARLVEEAGVTARSLQRDFRQFLGTSPLRYVEQVRLAHAHRDLAARSGATVTEIAYRWGFGHVSRFAASYQRQYGVTPSQTLRGAAPGRGG</sequence>
<dbReference type="Pfam" id="PF12833">
    <property type="entry name" value="HTH_18"/>
    <property type="match status" value="1"/>
</dbReference>
<dbReference type="GO" id="GO:0043565">
    <property type="term" value="F:sequence-specific DNA binding"/>
    <property type="evidence" value="ECO:0007669"/>
    <property type="project" value="InterPro"/>
</dbReference>
<evidence type="ECO:0000313" key="5">
    <source>
        <dbReference type="EMBL" id="GHF34871.1"/>
    </source>
</evidence>
<dbReference type="Gene3D" id="1.10.10.60">
    <property type="entry name" value="Homeodomain-like"/>
    <property type="match status" value="1"/>
</dbReference>
<dbReference type="OrthoDB" id="5464689at2"/>
<keyword evidence="1" id="KW-0805">Transcription regulation</keyword>
<dbReference type="SMART" id="SM00342">
    <property type="entry name" value="HTH_ARAC"/>
    <property type="match status" value="1"/>
</dbReference>
<dbReference type="AlphaFoldDB" id="A0A8H9IMQ8"/>
<accession>A0A8H9IMQ8</accession>
<evidence type="ECO:0000256" key="3">
    <source>
        <dbReference type="ARBA" id="ARBA00023163"/>
    </source>
</evidence>
<evidence type="ECO:0000259" key="4">
    <source>
        <dbReference type="PROSITE" id="PS01124"/>
    </source>
</evidence>
<dbReference type="PANTHER" id="PTHR46796:SF12">
    <property type="entry name" value="HTH-TYPE DNA-BINDING TRANSCRIPTIONAL ACTIVATOR EUTR"/>
    <property type="match status" value="1"/>
</dbReference>
<dbReference type="Pfam" id="PF14525">
    <property type="entry name" value="AraC_binding_2"/>
    <property type="match status" value="1"/>
</dbReference>
<evidence type="ECO:0000256" key="2">
    <source>
        <dbReference type="ARBA" id="ARBA00023125"/>
    </source>
</evidence>
<reference evidence="5" key="1">
    <citation type="journal article" date="2014" name="Int. J. Syst. Evol. Microbiol.">
        <title>Complete genome sequence of Corynebacterium casei LMG S-19264T (=DSM 44701T), isolated from a smear-ripened cheese.</title>
        <authorList>
            <consortium name="US DOE Joint Genome Institute (JGI-PGF)"/>
            <person name="Walter F."/>
            <person name="Albersmeier A."/>
            <person name="Kalinowski J."/>
            <person name="Ruckert C."/>
        </authorList>
    </citation>
    <scope>NUCLEOTIDE SEQUENCE</scope>
    <source>
        <strain evidence="5">CGMCC 4.7679</strain>
    </source>
</reference>
<organism evidence="5 6">
    <name type="scientific">Amycolatopsis bartoniae</name>
    <dbReference type="NCBI Taxonomy" id="941986"/>
    <lineage>
        <taxon>Bacteria</taxon>
        <taxon>Bacillati</taxon>
        <taxon>Actinomycetota</taxon>
        <taxon>Actinomycetes</taxon>
        <taxon>Pseudonocardiales</taxon>
        <taxon>Pseudonocardiaceae</taxon>
        <taxon>Amycolatopsis</taxon>
    </lineage>
</organism>
<name>A0A8H9IMQ8_9PSEU</name>
<proteinExistence type="predicted"/>
<dbReference type="InterPro" id="IPR050204">
    <property type="entry name" value="AraC_XylS_family_regulators"/>
</dbReference>
<keyword evidence="6" id="KW-1185">Reference proteome</keyword>
<keyword evidence="3" id="KW-0804">Transcription</keyword>
<evidence type="ECO:0000313" key="6">
    <source>
        <dbReference type="Proteomes" id="UP000658656"/>
    </source>
</evidence>
<dbReference type="GO" id="GO:0003700">
    <property type="term" value="F:DNA-binding transcription factor activity"/>
    <property type="evidence" value="ECO:0007669"/>
    <property type="project" value="InterPro"/>
</dbReference>
<dbReference type="Proteomes" id="UP000658656">
    <property type="component" value="Unassembled WGS sequence"/>
</dbReference>
<dbReference type="InterPro" id="IPR035418">
    <property type="entry name" value="AraC-bd_2"/>
</dbReference>